<keyword evidence="3 4" id="KW-0804">Transcription</keyword>
<dbReference type="Proteomes" id="UP000077275">
    <property type="component" value="Unassembled WGS sequence"/>
</dbReference>
<dbReference type="GO" id="GO:0003677">
    <property type="term" value="F:DNA binding"/>
    <property type="evidence" value="ECO:0007669"/>
    <property type="project" value="InterPro"/>
</dbReference>
<keyword evidence="4" id="KW-0548">Nucleotidyltransferase</keyword>
<comment type="function">
    <text evidence="4">DNA-dependent RNA polymerase (RNAP) catalyzes the transcription of DNA into RNA using the four ribonucleoside triphosphates as substrates.</text>
</comment>
<evidence type="ECO:0000256" key="3">
    <source>
        <dbReference type="ARBA" id="ARBA00023163"/>
    </source>
</evidence>
<dbReference type="GO" id="GO:0003899">
    <property type="term" value="F:DNA-directed RNA polymerase activity"/>
    <property type="evidence" value="ECO:0007669"/>
    <property type="project" value="UniProtKB-UniRule"/>
</dbReference>
<comment type="similarity">
    <text evidence="1 4">Belongs to the eukaryotic RPB7/RPC8 RNA polymerase subunit family.</text>
</comment>
<dbReference type="Pfam" id="PF03876">
    <property type="entry name" value="SHS2_Rpb7-N"/>
    <property type="match status" value="1"/>
</dbReference>
<dbReference type="FunFam" id="3.30.1490.120:FF:000001">
    <property type="entry name" value="DNA-directed RNA polymerase II subunit RPB7"/>
    <property type="match status" value="1"/>
</dbReference>
<dbReference type="Gene3D" id="2.40.50.140">
    <property type="entry name" value="Nucleic acid-binding proteins"/>
    <property type="match status" value="1"/>
</dbReference>
<sequence>MYYLTKIEDTVRILPYRFEDPLEEVAIETLNETYNGKLDKKLGLLVSVTDIDDIGEGKVIMGDGSTYHDVVFNAIFFKPELQEIIDGEVIEIAEFGAFIRIGPMDGLVHVSQVTDDYINYDSKRGALLAKESKKTLEEGNKVRTRIVAISLKGKSSKETRIGLTMRQAGLGKFEWIEEEKTKGKENKKAKKGNKK</sequence>
<dbReference type="SUPFAM" id="SSF88798">
    <property type="entry name" value="N-terminal, heterodimerisation domain of RBP7 (RpoE)"/>
    <property type="match status" value="1"/>
</dbReference>
<evidence type="ECO:0000256" key="4">
    <source>
        <dbReference type="HAMAP-Rule" id="MF_00865"/>
    </source>
</evidence>
<dbReference type="EC" id="2.7.7.6" evidence="4"/>
<dbReference type="InterPro" id="IPR004519">
    <property type="entry name" value="RNAP_E/RPC8"/>
</dbReference>
<dbReference type="GO" id="GO:0005840">
    <property type="term" value="C:ribosome"/>
    <property type="evidence" value="ECO:0007669"/>
    <property type="project" value="UniProtKB-KW"/>
</dbReference>
<name>A0A166EZ17_9EURY</name>
<dbReference type="EMBL" id="LWMW01000064">
    <property type="protein sequence ID" value="KZX17158.1"/>
    <property type="molecule type" value="Genomic_DNA"/>
</dbReference>
<keyword evidence="6" id="KW-0689">Ribosomal protein</keyword>
<dbReference type="SMART" id="SM00316">
    <property type="entry name" value="S1"/>
    <property type="match status" value="1"/>
</dbReference>
<dbReference type="NCBIfam" id="NF006333">
    <property type="entry name" value="PRK08563.1"/>
    <property type="match status" value="1"/>
</dbReference>
<feature type="domain" description="S1 motif" evidence="5">
    <location>
        <begin position="82"/>
        <end position="166"/>
    </location>
</feature>
<reference evidence="6 7" key="1">
    <citation type="submission" date="2016-04" db="EMBL/GenBank/DDBJ databases">
        <title>Genome sequence of Methanobrevibacter cuticularis DSM 11139.</title>
        <authorList>
            <person name="Poehlein A."/>
            <person name="Seedorf H."/>
            <person name="Daniel R."/>
        </authorList>
    </citation>
    <scope>NUCLEOTIDE SEQUENCE [LARGE SCALE GENOMIC DNA]</scope>
    <source>
        <strain evidence="6 7">DSM 11139</strain>
    </source>
</reference>
<dbReference type="GO" id="GO:0005737">
    <property type="term" value="C:cytoplasm"/>
    <property type="evidence" value="ECO:0007669"/>
    <property type="project" value="UniProtKB-SubCell"/>
</dbReference>
<dbReference type="CDD" id="cd04460">
    <property type="entry name" value="S1_RpoE"/>
    <property type="match status" value="1"/>
</dbReference>
<evidence type="ECO:0000256" key="1">
    <source>
        <dbReference type="ARBA" id="ARBA00009307"/>
    </source>
</evidence>
<keyword evidence="4" id="KW-0963">Cytoplasm</keyword>
<dbReference type="Gene3D" id="3.30.1490.120">
    <property type="entry name" value="RNA polymerase Rpb7-like, N-terminal domain"/>
    <property type="match status" value="1"/>
</dbReference>
<comment type="catalytic activity">
    <reaction evidence="4">
        <text>RNA(n) + a ribonucleoside 5'-triphosphate = RNA(n+1) + diphosphate</text>
        <dbReference type="Rhea" id="RHEA:21248"/>
        <dbReference type="Rhea" id="RHEA-COMP:14527"/>
        <dbReference type="Rhea" id="RHEA-COMP:17342"/>
        <dbReference type="ChEBI" id="CHEBI:33019"/>
        <dbReference type="ChEBI" id="CHEBI:61557"/>
        <dbReference type="ChEBI" id="CHEBI:140395"/>
        <dbReference type="EC" id="2.7.7.6"/>
    </reaction>
</comment>
<dbReference type="GO" id="GO:0006352">
    <property type="term" value="P:DNA-templated transcription initiation"/>
    <property type="evidence" value="ECO:0007669"/>
    <property type="project" value="InterPro"/>
</dbReference>
<dbReference type="OrthoDB" id="7927at2157"/>
<accession>A0A166EZ17</accession>
<comment type="domain">
    <text evidence="4">Forms 2 domains with an elongated structure; Rpo4 packs into the hinge region between the 2 domains.</text>
</comment>
<evidence type="ECO:0000313" key="6">
    <source>
        <dbReference type="EMBL" id="KZX17158.1"/>
    </source>
</evidence>
<dbReference type="PANTHER" id="PTHR12709">
    <property type="entry name" value="DNA-DIRECTED RNA POLYMERASE II, III"/>
    <property type="match status" value="1"/>
</dbReference>
<dbReference type="GO" id="GO:0000428">
    <property type="term" value="C:DNA-directed RNA polymerase complex"/>
    <property type="evidence" value="ECO:0007669"/>
    <property type="project" value="UniProtKB-KW"/>
</dbReference>
<dbReference type="InterPro" id="IPR046399">
    <property type="entry name" value="RNApol_Rpo7"/>
</dbReference>
<dbReference type="InterPro" id="IPR005576">
    <property type="entry name" value="Rpb7-like_N"/>
</dbReference>
<comment type="caution">
    <text evidence="6">The sequence shown here is derived from an EMBL/GenBank/DDBJ whole genome shotgun (WGS) entry which is preliminary data.</text>
</comment>
<dbReference type="InterPro" id="IPR003029">
    <property type="entry name" value="S1_domain"/>
</dbReference>
<dbReference type="Pfam" id="PF00575">
    <property type="entry name" value="S1"/>
    <property type="match status" value="1"/>
</dbReference>
<dbReference type="HAMAP" id="MF_00865">
    <property type="entry name" value="RNApol_arch_Rpo7"/>
    <property type="match status" value="1"/>
</dbReference>
<dbReference type="PATRIC" id="fig|47311.3.peg.431"/>
<organism evidence="6 7">
    <name type="scientific">Methanobrevibacter cuticularis</name>
    <dbReference type="NCBI Taxonomy" id="47311"/>
    <lineage>
        <taxon>Archaea</taxon>
        <taxon>Methanobacteriati</taxon>
        <taxon>Methanobacteriota</taxon>
        <taxon>Methanomada group</taxon>
        <taxon>Methanobacteria</taxon>
        <taxon>Methanobacteriales</taxon>
        <taxon>Methanobacteriaceae</taxon>
        <taxon>Methanobrevibacter</taxon>
    </lineage>
</organism>
<dbReference type="AlphaFoldDB" id="A0A166EZ17"/>
<keyword evidence="2 4" id="KW-0240">DNA-directed RNA polymerase</keyword>
<keyword evidence="7" id="KW-1185">Reference proteome</keyword>
<comment type="subunit">
    <text evidence="4">Part of the RNA polymerase complex. Forms a stalk with Rpo4 that extends from the main structure.</text>
</comment>
<dbReference type="InterPro" id="IPR045113">
    <property type="entry name" value="Rpb7-like"/>
</dbReference>
<keyword evidence="6" id="KW-0687">Ribonucleoprotein</keyword>
<dbReference type="SUPFAM" id="SSF50249">
    <property type="entry name" value="Nucleic acid-binding proteins"/>
    <property type="match status" value="1"/>
</dbReference>
<dbReference type="STRING" id="47311.MBCUT_03900"/>
<dbReference type="CDD" id="cd04331">
    <property type="entry name" value="RNAP_E_N"/>
    <property type="match status" value="1"/>
</dbReference>
<evidence type="ECO:0000259" key="5">
    <source>
        <dbReference type="PROSITE" id="PS50126"/>
    </source>
</evidence>
<dbReference type="InterPro" id="IPR036898">
    <property type="entry name" value="RNA_pol_Rpb7-like_N_sf"/>
</dbReference>
<dbReference type="PANTHER" id="PTHR12709:SF4">
    <property type="entry name" value="DNA-DIRECTED RNA POLYMERASE II SUBUNIT RPB7"/>
    <property type="match status" value="1"/>
</dbReference>
<dbReference type="InterPro" id="IPR012340">
    <property type="entry name" value="NA-bd_OB-fold"/>
</dbReference>
<comment type="subcellular location">
    <subcellularLocation>
        <location evidence="4">Cytoplasm</location>
    </subcellularLocation>
</comment>
<dbReference type="NCBIfam" id="TIGR00448">
    <property type="entry name" value="rpoE"/>
    <property type="match status" value="1"/>
</dbReference>
<dbReference type="RefSeq" id="WP_067258221.1">
    <property type="nucleotide sequence ID" value="NZ_LWMW01000064.1"/>
</dbReference>
<evidence type="ECO:0000256" key="2">
    <source>
        <dbReference type="ARBA" id="ARBA00022478"/>
    </source>
</evidence>
<proteinExistence type="inferred from homology"/>
<evidence type="ECO:0000313" key="7">
    <source>
        <dbReference type="Proteomes" id="UP000077275"/>
    </source>
</evidence>
<keyword evidence="4" id="KW-0808">Transferase</keyword>
<gene>
    <name evidence="6" type="primary">rps1</name>
    <name evidence="4" type="synonym">rpo7</name>
    <name evidence="4" type="synonym">rpoE</name>
    <name evidence="6" type="ORF">MBCUT_03900</name>
</gene>
<dbReference type="PROSITE" id="PS50126">
    <property type="entry name" value="S1"/>
    <property type="match status" value="1"/>
</dbReference>
<protein>
    <recommendedName>
        <fullName evidence="4">DNA-directed RNA polymerase subunit Rpo7</fullName>
        <ecNumber evidence="4">2.7.7.6</ecNumber>
    </recommendedName>
    <alternativeName>
        <fullName evidence="4">DNA-directed RNA polymerase subunit E</fullName>
    </alternativeName>
</protein>